<dbReference type="EMBL" id="WIUZ02000008">
    <property type="protein sequence ID" value="KAF9784370.1"/>
    <property type="molecule type" value="Genomic_DNA"/>
</dbReference>
<dbReference type="OrthoDB" id="3269405at2759"/>
<evidence type="ECO:0000256" key="1">
    <source>
        <dbReference type="SAM" id="MobiDB-lite"/>
    </source>
</evidence>
<name>A0A9P6HES1_9AGAM</name>
<protein>
    <submittedName>
        <fullName evidence="2">Uncharacterized protein</fullName>
    </submittedName>
</protein>
<reference evidence="2" key="2">
    <citation type="submission" date="2020-11" db="EMBL/GenBank/DDBJ databases">
        <authorList>
            <consortium name="DOE Joint Genome Institute"/>
            <person name="Kuo A."/>
            <person name="Miyauchi S."/>
            <person name="Kiss E."/>
            <person name="Drula E."/>
            <person name="Kohler A."/>
            <person name="Sanchez-Garcia M."/>
            <person name="Andreopoulos B."/>
            <person name="Barry K.W."/>
            <person name="Bonito G."/>
            <person name="Buee M."/>
            <person name="Carver A."/>
            <person name="Chen C."/>
            <person name="Cichocki N."/>
            <person name="Clum A."/>
            <person name="Culley D."/>
            <person name="Crous P.W."/>
            <person name="Fauchery L."/>
            <person name="Girlanda M."/>
            <person name="Hayes R."/>
            <person name="Keri Z."/>
            <person name="Labutti K."/>
            <person name="Lipzen A."/>
            <person name="Lombard V."/>
            <person name="Magnuson J."/>
            <person name="Maillard F."/>
            <person name="Morin E."/>
            <person name="Murat C."/>
            <person name="Nolan M."/>
            <person name="Ohm R."/>
            <person name="Pangilinan J."/>
            <person name="Pereira M."/>
            <person name="Perotto S."/>
            <person name="Peter M."/>
            <person name="Riley R."/>
            <person name="Sitrit Y."/>
            <person name="Stielow B."/>
            <person name="Szollosi G."/>
            <person name="Zifcakova L."/>
            <person name="Stursova M."/>
            <person name="Spatafora J.W."/>
            <person name="Tedersoo L."/>
            <person name="Vaario L.-M."/>
            <person name="Yamada A."/>
            <person name="Yan M."/>
            <person name="Wang P."/>
            <person name="Xu J."/>
            <person name="Bruns T."/>
            <person name="Baldrian P."/>
            <person name="Vilgalys R."/>
            <person name="Henrissat B."/>
            <person name="Grigoriev I.V."/>
            <person name="Hibbett D."/>
            <person name="Nagy L.G."/>
            <person name="Martin F.M."/>
        </authorList>
    </citation>
    <scope>NUCLEOTIDE SEQUENCE</scope>
    <source>
        <strain evidence="2">UH-Tt-Lm1</strain>
    </source>
</reference>
<dbReference type="AlphaFoldDB" id="A0A9P6HES1"/>
<evidence type="ECO:0000313" key="3">
    <source>
        <dbReference type="Proteomes" id="UP000736335"/>
    </source>
</evidence>
<comment type="caution">
    <text evidence="2">The sequence shown here is derived from an EMBL/GenBank/DDBJ whole genome shotgun (WGS) entry which is preliminary data.</text>
</comment>
<organism evidence="2 3">
    <name type="scientific">Thelephora terrestris</name>
    <dbReference type="NCBI Taxonomy" id="56493"/>
    <lineage>
        <taxon>Eukaryota</taxon>
        <taxon>Fungi</taxon>
        <taxon>Dikarya</taxon>
        <taxon>Basidiomycota</taxon>
        <taxon>Agaricomycotina</taxon>
        <taxon>Agaricomycetes</taxon>
        <taxon>Thelephorales</taxon>
        <taxon>Thelephoraceae</taxon>
        <taxon>Thelephora</taxon>
    </lineage>
</organism>
<reference evidence="2" key="1">
    <citation type="journal article" date="2020" name="Nat. Commun.">
        <title>Large-scale genome sequencing of mycorrhizal fungi provides insights into the early evolution of symbiotic traits.</title>
        <authorList>
            <person name="Miyauchi S."/>
            <person name="Kiss E."/>
            <person name="Kuo A."/>
            <person name="Drula E."/>
            <person name="Kohler A."/>
            <person name="Sanchez-Garcia M."/>
            <person name="Morin E."/>
            <person name="Andreopoulos B."/>
            <person name="Barry K.W."/>
            <person name="Bonito G."/>
            <person name="Buee M."/>
            <person name="Carver A."/>
            <person name="Chen C."/>
            <person name="Cichocki N."/>
            <person name="Clum A."/>
            <person name="Culley D."/>
            <person name="Crous P.W."/>
            <person name="Fauchery L."/>
            <person name="Girlanda M."/>
            <person name="Hayes R.D."/>
            <person name="Keri Z."/>
            <person name="LaButti K."/>
            <person name="Lipzen A."/>
            <person name="Lombard V."/>
            <person name="Magnuson J."/>
            <person name="Maillard F."/>
            <person name="Murat C."/>
            <person name="Nolan M."/>
            <person name="Ohm R.A."/>
            <person name="Pangilinan J."/>
            <person name="Pereira M.F."/>
            <person name="Perotto S."/>
            <person name="Peter M."/>
            <person name="Pfister S."/>
            <person name="Riley R."/>
            <person name="Sitrit Y."/>
            <person name="Stielow J.B."/>
            <person name="Szollosi G."/>
            <person name="Zifcakova L."/>
            <person name="Stursova M."/>
            <person name="Spatafora J.W."/>
            <person name="Tedersoo L."/>
            <person name="Vaario L.M."/>
            <person name="Yamada A."/>
            <person name="Yan M."/>
            <person name="Wang P."/>
            <person name="Xu J."/>
            <person name="Bruns T."/>
            <person name="Baldrian P."/>
            <person name="Vilgalys R."/>
            <person name="Dunand C."/>
            <person name="Henrissat B."/>
            <person name="Grigoriev I.V."/>
            <person name="Hibbett D."/>
            <person name="Nagy L.G."/>
            <person name="Martin F.M."/>
        </authorList>
    </citation>
    <scope>NUCLEOTIDE SEQUENCE</scope>
    <source>
        <strain evidence="2">UH-Tt-Lm1</strain>
    </source>
</reference>
<feature type="region of interest" description="Disordered" evidence="1">
    <location>
        <begin position="142"/>
        <end position="165"/>
    </location>
</feature>
<evidence type="ECO:0000313" key="2">
    <source>
        <dbReference type="EMBL" id="KAF9784370.1"/>
    </source>
</evidence>
<keyword evidence="3" id="KW-1185">Reference proteome</keyword>
<accession>A0A9P6HES1</accession>
<proteinExistence type="predicted"/>
<dbReference type="Proteomes" id="UP000736335">
    <property type="component" value="Unassembled WGS sequence"/>
</dbReference>
<feature type="region of interest" description="Disordered" evidence="1">
    <location>
        <begin position="267"/>
        <end position="295"/>
    </location>
</feature>
<gene>
    <name evidence="2" type="ORF">BJ322DRAFT_1109090</name>
</gene>
<sequence>MEAESQWAEGRDDPLSLLNAAISALELARGATGTTKTKDVVSCASALLTTIRDSMINEADCVELGLACADICQSVLKTMEQLAMIAAEIQRQIVEWGKQDVDSRRFHAKDDAKAIAGWRSDLEKIRPVFDKKPVISTDVETPDNRRNFSNAHTAVFGPQSDVSNAGVTTPEVPNNVLDTDTAIPLVGNDVHPCTIASGVQDGLAGAGTMTSSVQPNPGRPCQSVSTTPPLSVTNWRLIAAQTCASAPGESPPPLPAPDIRRDVVKAGATVSEDRRDAMEIQQTSGSREGDDDMEEEVSHTGVLQHEQIAGSQYDAFPNPVSFPEGNRLQLPSAVPSTSTSVTSVDRCICGCGLAACIPQREYDRQRTDPLTENDLQEMILFRVGGKCGYPLVDALKKQYTGLDGRDQKVFVGFKSSIAIRLEWLPYNKWTRQIRTLNWRKDTDNITLSKLATEVAKRMKIFFEEMESKEANPSYYKYRVQPGVIDMDHLELVALKRVAKASYMPHFRLITPPNRNDVP</sequence>